<evidence type="ECO:0000313" key="5">
    <source>
        <dbReference type="Proteomes" id="UP000198424"/>
    </source>
</evidence>
<evidence type="ECO:0000313" key="4">
    <source>
        <dbReference type="Proteomes" id="UP000028712"/>
    </source>
</evidence>
<accession>A0A086AG82</accession>
<dbReference type="AlphaFoldDB" id="A0A086AG82"/>
<evidence type="ECO:0000313" key="2">
    <source>
        <dbReference type="EMBL" id="KFF15696.1"/>
    </source>
</evidence>
<sequence>MLMSKITFEEYKNAIKTKYQTFKLEEPTGILLNLSPAQLRNLCLIIFDRSLSVNDENTFRVFLNTKEGEDLRRAIERFEIAKFRPIISFLTGEKESDNPARIELAAILVDFEKRPYNRFLREELVINTPKSGLSEISAPIKKDSESPFVNKDVQINSFVAKPNKPISTVIIFKKPYLILLTCIFILSGSFAIWSFNEEENCMVWNKDHYEEVPCENASNTMSLFSPVVMKKDEVLISNFRKIEACDTTSFFKMGKPCIWYGKSFDGNYEYFTAPGLHPETGKTLRPITQYMIEKHILDKNKK</sequence>
<dbReference type="EMBL" id="JPRM01000019">
    <property type="protein sequence ID" value="KFF15696.1"/>
    <property type="molecule type" value="Genomic_DNA"/>
</dbReference>
<evidence type="ECO:0000256" key="1">
    <source>
        <dbReference type="SAM" id="Phobius"/>
    </source>
</evidence>
<dbReference type="Proteomes" id="UP000198424">
    <property type="component" value="Unassembled WGS sequence"/>
</dbReference>
<gene>
    <name evidence="3" type="ORF">B0A62_23560</name>
    <name evidence="2" type="ORF">IW20_13590</name>
</gene>
<dbReference type="EMBL" id="MUGY01000045">
    <property type="protein sequence ID" value="OXA86585.1"/>
    <property type="molecule type" value="Genomic_DNA"/>
</dbReference>
<evidence type="ECO:0000313" key="3">
    <source>
        <dbReference type="EMBL" id="OXA86585.1"/>
    </source>
</evidence>
<feature type="transmembrane region" description="Helical" evidence="1">
    <location>
        <begin position="176"/>
        <end position="195"/>
    </location>
</feature>
<dbReference type="eggNOG" id="ENOG5032XUG">
    <property type="taxonomic scope" value="Bacteria"/>
</dbReference>
<keyword evidence="1" id="KW-0812">Transmembrane</keyword>
<name>A0A086AG82_FLAHY</name>
<dbReference type="OrthoDB" id="1340494at2"/>
<organism evidence="2 4">
    <name type="scientific">Flavobacterium hydatis</name>
    <name type="common">Cytophaga aquatilis</name>
    <dbReference type="NCBI Taxonomy" id="991"/>
    <lineage>
        <taxon>Bacteria</taxon>
        <taxon>Pseudomonadati</taxon>
        <taxon>Bacteroidota</taxon>
        <taxon>Flavobacteriia</taxon>
        <taxon>Flavobacteriales</taxon>
        <taxon>Flavobacteriaceae</taxon>
        <taxon>Flavobacterium</taxon>
    </lineage>
</organism>
<dbReference type="STRING" id="991.IW20_13590"/>
<comment type="caution">
    <text evidence="2">The sequence shown here is derived from an EMBL/GenBank/DDBJ whole genome shotgun (WGS) entry which is preliminary data.</text>
</comment>
<keyword evidence="5" id="KW-1185">Reference proteome</keyword>
<proteinExistence type="predicted"/>
<dbReference type="Proteomes" id="UP000028712">
    <property type="component" value="Unassembled WGS sequence"/>
</dbReference>
<reference evidence="3 5" key="2">
    <citation type="submission" date="2016-11" db="EMBL/GenBank/DDBJ databases">
        <title>Whole genomes of Flavobacteriaceae.</title>
        <authorList>
            <person name="Stine C."/>
            <person name="Li C."/>
            <person name="Tadesse D."/>
        </authorList>
    </citation>
    <scope>NUCLEOTIDE SEQUENCE [LARGE SCALE GENOMIC DNA]</scope>
    <source>
        <strain evidence="3 5">ATCC 29551</strain>
    </source>
</reference>
<keyword evidence="1" id="KW-1133">Transmembrane helix</keyword>
<keyword evidence="1" id="KW-0472">Membrane</keyword>
<dbReference type="RefSeq" id="WP_035623050.1">
    <property type="nucleotide sequence ID" value="NZ_JPRM01000019.1"/>
</dbReference>
<reference evidence="2 4" key="1">
    <citation type="submission" date="2014-07" db="EMBL/GenBank/DDBJ databases">
        <title>Genome of Flavobacterium hydatis DSM 2063.</title>
        <authorList>
            <person name="Pipes S.E."/>
            <person name="Stropko S.J."/>
            <person name="Newman J.D."/>
        </authorList>
    </citation>
    <scope>NUCLEOTIDE SEQUENCE [LARGE SCALE GENOMIC DNA]</scope>
    <source>
        <strain evidence="2 4">DSM 2063</strain>
    </source>
</reference>
<protein>
    <submittedName>
        <fullName evidence="2">Uncharacterized protein</fullName>
    </submittedName>
</protein>